<dbReference type="EMBL" id="KV454308">
    <property type="protein sequence ID" value="ODQ68902.1"/>
    <property type="molecule type" value="Genomic_DNA"/>
</dbReference>
<reference evidence="1 2" key="1">
    <citation type="journal article" date="2016" name="Proc. Natl. Acad. Sci. U.S.A.">
        <title>Comparative genomics of biotechnologically important yeasts.</title>
        <authorList>
            <person name="Riley R."/>
            <person name="Haridas S."/>
            <person name="Wolfe K.H."/>
            <person name="Lopes M.R."/>
            <person name="Hittinger C.T."/>
            <person name="Goeker M."/>
            <person name="Salamov A.A."/>
            <person name="Wisecaver J.H."/>
            <person name="Long T.M."/>
            <person name="Calvey C.H."/>
            <person name="Aerts A.L."/>
            <person name="Barry K.W."/>
            <person name="Choi C."/>
            <person name="Clum A."/>
            <person name="Coughlan A.Y."/>
            <person name="Deshpande S."/>
            <person name="Douglass A.P."/>
            <person name="Hanson S.J."/>
            <person name="Klenk H.-P."/>
            <person name="LaButti K.M."/>
            <person name="Lapidus A."/>
            <person name="Lindquist E.A."/>
            <person name="Lipzen A.M."/>
            <person name="Meier-Kolthoff J.P."/>
            <person name="Ohm R.A."/>
            <person name="Otillar R.P."/>
            <person name="Pangilinan J.L."/>
            <person name="Peng Y."/>
            <person name="Rokas A."/>
            <person name="Rosa C.A."/>
            <person name="Scheuner C."/>
            <person name="Sibirny A.A."/>
            <person name="Slot J.C."/>
            <person name="Stielow J.B."/>
            <person name="Sun H."/>
            <person name="Kurtzman C.P."/>
            <person name="Blackwell M."/>
            <person name="Grigoriev I.V."/>
            <person name="Jeffries T.W."/>
        </authorList>
    </citation>
    <scope>NUCLEOTIDE SEQUENCE [LARGE SCALE GENOMIC DNA]</scope>
    <source>
        <strain evidence="1 2">NRRL Y-11557</strain>
    </source>
</reference>
<evidence type="ECO:0000313" key="2">
    <source>
        <dbReference type="Proteomes" id="UP000094385"/>
    </source>
</evidence>
<name>A0A1E3PVD2_LIPST</name>
<accession>A0A1E3PVD2</accession>
<keyword evidence="2" id="KW-1185">Reference proteome</keyword>
<dbReference type="Proteomes" id="UP000094385">
    <property type="component" value="Unassembled WGS sequence"/>
</dbReference>
<sequence length="52" mass="6012">MCIPGTFRVPQDCLWISRSVTIRDLKILDQITYRLCGFNLTKLLSALNIQNE</sequence>
<evidence type="ECO:0000313" key="1">
    <source>
        <dbReference type="EMBL" id="ODQ68902.1"/>
    </source>
</evidence>
<proteinExistence type="predicted"/>
<protein>
    <submittedName>
        <fullName evidence="1">Uncharacterized protein</fullName>
    </submittedName>
</protein>
<organism evidence="1 2">
    <name type="scientific">Lipomyces starkeyi NRRL Y-11557</name>
    <dbReference type="NCBI Taxonomy" id="675824"/>
    <lineage>
        <taxon>Eukaryota</taxon>
        <taxon>Fungi</taxon>
        <taxon>Dikarya</taxon>
        <taxon>Ascomycota</taxon>
        <taxon>Saccharomycotina</taxon>
        <taxon>Lipomycetes</taxon>
        <taxon>Lipomycetales</taxon>
        <taxon>Lipomycetaceae</taxon>
        <taxon>Lipomyces</taxon>
    </lineage>
</organism>
<gene>
    <name evidence="1" type="ORF">LIPSTDRAFT_76669</name>
</gene>
<dbReference type="AlphaFoldDB" id="A0A1E3PVD2"/>